<organism evidence="2 3">
    <name type="scientific">Polyplosphaeria fusca</name>
    <dbReference type="NCBI Taxonomy" id="682080"/>
    <lineage>
        <taxon>Eukaryota</taxon>
        <taxon>Fungi</taxon>
        <taxon>Dikarya</taxon>
        <taxon>Ascomycota</taxon>
        <taxon>Pezizomycotina</taxon>
        <taxon>Dothideomycetes</taxon>
        <taxon>Pleosporomycetidae</taxon>
        <taxon>Pleosporales</taxon>
        <taxon>Tetraplosphaeriaceae</taxon>
        <taxon>Polyplosphaeria</taxon>
    </lineage>
</organism>
<name>A0A9P4V1D7_9PLEO</name>
<gene>
    <name evidence="2" type="ORF">EJ04DRAFT_523683</name>
</gene>
<sequence length="199" mass="21718">MRVWTCLLRRTEHSRALLVVPEFCKLGFIFAWRIAGALKMKKKFALQKSLRAMLGSRKLGSKHDVGPHVQVAQSGTPNLSPPIPSLHVNGPNKTSVRPSANLLSSLFLTQLEGLVLPWARRAVDHVAISWLIRRALSQGCSASGAVKRIGKTEWERNGSSAGTCSSTSRANANCKCLRHSPSSEQRTGSCVHDGVRELS</sequence>
<comment type="caution">
    <text evidence="2">The sequence shown here is derived from an EMBL/GenBank/DDBJ whole genome shotgun (WGS) entry which is preliminary data.</text>
</comment>
<dbReference type="AlphaFoldDB" id="A0A9P4V1D7"/>
<dbReference type="Proteomes" id="UP000799444">
    <property type="component" value="Unassembled WGS sequence"/>
</dbReference>
<keyword evidence="3" id="KW-1185">Reference proteome</keyword>
<feature type="region of interest" description="Disordered" evidence="1">
    <location>
        <begin position="178"/>
        <end position="199"/>
    </location>
</feature>
<accession>A0A9P4V1D7</accession>
<protein>
    <submittedName>
        <fullName evidence="2">Uncharacterized protein</fullName>
    </submittedName>
</protein>
<reference evidence="2" key="1">
    <citation type="journal article" date="2020" name="Stud. Mycol.">
        <title>101 Dothideomycetes genomes: a test case for predicting lifestyles and emergence of pathogens.</title>
        <authorList>
            <person name="Haridas S."/>
            <person name="Albert R."/>
            <person name="Binder M."/>
            <person name="Bloem J."/>
            <person name="Labutti K."/>
            <person name="Salamov A."/>
            <person name="Andreopoulos B."/>
            <person name="Baker S."/>
            <person name="Barry K."/>
            <person name="Bills G."/>
            <person name="Bluhm B."/>
            <person name="Cannon C."/>
            <person name="Castanera R."/>
            <person name="Culley D."/>
            <person name="Daum C."/>
            <person name="Ezra D."/>
            <person name="Gonzalez J."/>
            <person name="Henrissat B."/>
            <person name="Kuo A."/>
            <person name="Liang C."/>
            <person name="Lipzen A."/>
            <person name="Lutzoni F."/>
            <person name="Magnuson J."/>
            <person name="Mondo S."/>
            <person name="Nolan M."/>
            <person name="Ohm R."/>
            <person name="Pangilinan J."/>
            <person name="Park H.-J."/>
            <person name="Ramirez L."/>
            <person name="Alfaro M."/>
            <person name="Sun H."/>
            <person name="Tritt A."/>
            <person name="Yoshinaga Y."/>
            <person name="Zwiers L.-H."/>
            <person name="Turgeon B."/>
            <person name="Goodwin S."/>
            <person name="Spatafora J."/>
            <person name="Crous P."/>
            <person name="Grigoriev I."/>
        </authorList>
    </citation>
    <scope>NUCLEOTIDE SEQUENCE</scope>
    <source>
        <strain evidence="2">CBS 125425</strain>
    </source>
</reference>
<proteinExistence type="predicted"/>
<dbReference type="EMBL" id="ML996148">
    <property type="protein sequence ID" value="KAF2734414.1"/>
    <property type="molecule type" value="Genomic_DNA"/>
</dbReference>
<evidence type="ECO:0000256" key="1">
    <source>
        <dbReference type="SAM" id="MobiDB-lite"/>
    </source>
</evidence>
<evidence type="ECO:0000313" key="3">
    <source>
        <dbReference type="Proteomes" id="UP000799444"/>
    </source>
</evidence>
<evidence type="ECO:0000313" key="2">
    <source>
        <dbReference type="EMBL" id="KAF2734414.1"/>
    </source>
</evidence>